<reference evidence="2" key="2">
    <citation type="submission" date="2023-06" db="EMBL/GenBank/DDBJ databases">
        <authorList>
            <person name="Swenson N.G."/>
            <person name="Wegrzyn J.L."/>
            <person name="Mcevoy S.L."/>
        </authorList>
    </citation>
    <scope>NUCLEOTIDE SEQUENCE</scope>
    <source>
        <strain evidence="2">NS2018</strain>
        <tissue evidence="2">Leaf</tissue>
    </source>
</reference>
<dbReference type="InterPro" id="IPR015202">
    <property type="entry name" value="GO-like_E_set"/>
</dbReference>
<dbReference type="PANTHER" id="PTHR32208:SF58">
    <property type="entry name" value="GALACTOSE OXIDASE-LIKE EARLY SET DOMAIN-CONTAINING PROTEIN"/>
    <property type="match status" value="1"/>
</dbReference>
<gene>
    <name evidence="2" type="ORF">LWI29_012094</name>
</gene>
<name>A0AA39W5C0_ACESA</name>
<dbReference type="Pfam" id="PF09118">
    <property type="entry name" value="GO-like_E_set"/>
    <property type="match status" value="1"/>
</dbReference>
<comment type="caution">
    <text evidence="2">The sequence shown here is derived from an EMBL/GenBank/DDBJ whole genome shotgun (WGS) entry which is preliminary data.</text>
</comment>
<organism evidence="2 3">
    <name type="scientific">Acer saccharum</name>
    <name type="common">Sugar maple</name>
    <dbReference type="NCBI Taxonomy" id="4024"/>
    <lineage>
        <taxon>Eukaryota</taxon>
        <taxon>Viridiplantae</taxon>
        <taxon>Streptophyta</taxon>
        <taxon>Embryophyta</taxon>
        <taxon>Tracheophyta</taxon>
        <taxon>Spermatophyta</taxon>
        <taxon>Magnoliopsida</taxon>
        <taxon>eudicotyledons</taxon>
        <taxon>Gunneridae</taxon>
        <taxon>Pentapetalae</taxon>
        <taxon>rosids</taxon>
        <taxon>malvids</taxon>
        <taxon>Sapindales</taxon>
        <taxon>Sapindaceae</taxon>
        <taxon>Hippocastanoideae</taxon>
        <taxon>Acereae</taxon>
        <taxon>Acer</taxon>
    </lineage>
</organism>
<protein>
    <recommendedName>
        <fullName evidence="1">Galactose oxidase-like Early set domain-containing protein</fullName>
    </recommendedName>
</protein>
<dbReference type="EMBL" id="JAUESC010000002">
    <property type="protein sequence ID" value="KAK0604107.1"/>
    <property type="molecule type" value="Genomic_DNA"/>
</dbReference>
<reference evidence="2" key="1">
    <citation type="journal article" date="2022" name="Plant J.">
        <title>Strategies of tolerance reflected in two North American maple genomes.</title>
        <authorList>
            <person name="McEvoy S.L."/>
            <person name="Sezen U.U."/>
            <person name="Trouern-Trend A."/>
            <person name="McMahon S.M."/>
            <person name="Schaberg P.G."/>
            <person name="Yang J."/>
            <person name="Wegrzyn J.L."/>
            <person name="Swenson N.G."/>
        </authorList>
    </citation>
    <scope>NUCLEOTIDE SEQUENCE</scope>
    <source>
        <strain evidence="2">NS2018</strain>
    </source>
</reference>
<dbReference type="InterPro" id="IPR014756">
    <property type="entry name" value="Ig_E-set"/>
</dbReference>
<keyword evidence="3" id="KW-1185">Reference proteome</keyword>
<dbReference type="InterPro" id="IPR013783">
    <property type="entry name" value="Ig-like_fold"/>
</dbReference>
<proteinExistence type="predicted"/>
<dbReference type="SUPFAM" id="SSF81296">
    <property type="entry name" value="E set domains"/>
    <property type="match status" value="1"/>
</dbReference>
<feature type="domain" description="Galactose oxidase-like Early set" evidence="1">
    <location>
        <begin position="4"/>
        <end position="94"/>
    </location>
</feature>
<sequence>MLLEYNQNISIGFELRAGDNHDHAHVGDNIYVTMVASLFTTHSFAMNQRLLILALDEVQKIGSWNHVVRGHAPASGAVAPLGHYQLFVVHEGIPN</sequence>
<dbReference type="Proteomes" id="UP001168877">
    <property type="component" value="Unassembled WGS sequence"/>
</dbReference>
<dbReference type="Gene3D" id="2.60.40.10">
    <property type="entry name" value="Immunoglobulins"/>
    <property type="match status" value="1"/>
</dbReference>
<accession>A0AA39W5C0</accession>
<dbReference type="PANTHER" id="PTHR32208">
    <property type="entry name" value="SECRETED PROTEIN-RELATED"/>
    <property type="match status" value="1"/>
</dbReference>
<evidence type="ECO:0000313" key="2">
    <source>
        <dbReference type="EMBL" id="KAK0604107.1"/>
    </source>
</evidence>
<evidence type="ECO:0000259" key="1">
    <source>
        <dbReference type="Pfam" id="PF09118"/>
    </source>
</evidence>
<dbReference type="AlphaFoldDB" id="A0AA39W5C0"/>
<evidence type="ECO:0000313" key="3">
    <source>
        <dbReference type="Proteomes" id="UP001168877"/>
    </source>
</evidence>
<dbReference type="CDD" id="cd02851">
    <property type="entry name" value="E_set_GO_C"/>
    <property type="match status" value="1"/>
</dbReference>